<evidence type="ECO:0000313" key="2">
    <source>
        <dbReference type="EMBL" id="ETO36044.1"/>
    </source>
</evidence>
<accession>X6PDA9</accession>
<gene>
    <name evidence="2" type="ORF">RFI_01015</name>
</gene>
<comment type="caution">
    <text evidence="2">The sequence shown here is derived from an EMBL/GenBank/DDBJ whole genome shotgun (WGS) entry which is preliminary data.</text>
</comment>
<keyword evidence="3" id="KW-1185">Reference proteome</keyword>
<proteinExistence type="predicted"/>
<evidence type="ECO:0000256" key="1">
    <source>
        <dbReference type="SAM" id="MobiDB-lite"/>
    </source>
</evidence>
<organism evidence="2 3">
    <name type="scientific">Reticulomyxa filosa</name>
    <dbReference type="NCBI Taxonomy" id="46433"/>
    <lineage>
        <taxon>Eukaryota</taxon>
        <taxon>Sar</taxon>
        <taxon>Rhizaria</taxon>
        <taxon>Retaria</taxon>
        <taxon>Foraminifera</taxon>
        <taxon>Monothalamids</taxon>
        <taxon>Reticulomyxidae</taxon>
        <taxon>Reticulomyxa</taxon>
    </lineage>
</organism>
<dbReference type="EMBL" id="ASPP01001048">
    <property type="protein sequence ID" value="ETO36044.1"/>
    <property type="molecule type" value="Genomic_DNA"/>
</dbReference>
<feature type="region of interest" description="Disordered" evidence="1">
    <location>
        <begin position="29"/>
        <end position="50"/>
    </location>
</feature>
<evidence type="ECO:0000313" key="3">
    <source>
        <dbReference type="Proteomes" id="UP000023152"/>
    </source>
</evidence>
<protein>
    <submittedName>
        <fullName evidence="2">Uncharacterized protein</fullName>
    </submittedName>
</protein>
<sequence length="132" mass="15460">MFPDYPQLPVSEELKYLGKFQVHPQLLPQNVGEEEKKKQQQKLALNDFRPPKPRQIINFFDGPNTHNFHCFFRISATCNEREKNIILDKNPFEMSNFKKCGPFEIALSFRLYCAQMSLLIITGKKKDNALCH</sequence>
<dbReference type="Proteomes" id="UP000023152">
    <property type="component" value="Unassembled WGS sequence"/>
</dbReference>
<reference evidence="2 3" key="1">
    <citation type="journal article" date="2013" name="Curr. Biol.">
        <title>The Genome of the Foraminiferan Reticulomyxa filosa.</title>
        <authorList>
            <person name="Glockner G."/>
            <person name="Hulsmann N."/>
            <person name="Schleicher M."/>
            <person name="Noegel A.A."/>
            <person name="Eichinger L."/>
            <person name="Gallinger C."/>
            <person name="Pawlowski J."/>
            <person name="Sierra R."/>
            <person name="Euteneuer U."/>
            <person name="Pillet L."/>
            <person name="Moustafa A."/>
            <person name="Platzer M."/>
            <person name="Groth M."/>
            <person name="Szafranski K."/>
            <person name="Schliwa M."/>
        </authorList>
    </citation>
    <scope>NUCLEOTIDE SEQUENCE [LARGE SCALE GENOMIC DNA]</scope>
</reference>
<dbReference type="AlphaFoldDB" id="X6PDA9"/>
<name>X6PDA9_RETFI</name>